<accession>A0A418NT18</accession>
<comment type="caution">
    <text evidence="2">The sequence shown here is derived from an EMBL/GenBank/DDBJ whole genome shotgun (WGS) entry which is preliminary data.</text>
</comment>
<reference evidence="2 3" key="1">
    <citation type="submission" date="2018-08" db="EMBL/GenBank/DDBJ databases">
        <title>Erythrobacter zhengii sp.nov., a bacterium isolated from deep-sea sediment.</title>
        <authorList>
            <person name="Fang C."/>
            <person name="Wu Y.-H."/>
            <person name="Sun C."/>
            <person name="Wang H."/>
            <person name="Cheng H."/>
            <person name="Meng F.-X."/>
            <person name="Wang C.-S."/>
            <person name="Xu X.-W."/>
        </authorList>
    </citation>
    <scope>NUCLEOTIDE SEQUENCE [LARGE SCALE GENOMIC DNA]</scope>
    <source>
        <strain evidence="2 3">V18</strain>
    </source>
</reference>
<feature type="region of interest" description="Disordered" evidence="1">
    <location>
        <begin position="1"/>
        <end position="24"/>
    </location>
</feature>
<evidence type="ECO:0000313" key="3">
    <source>
        <dbReference type="Proteomes" id="UP000286576"/>
    </source>
</evidence>
<sequence length="311" mass="33118">MQDGAHKAARKTGLAGRKSMPMPSPVTPAKTLLAGLLAVATPACVSAGPTMSQDAAPVELPASQAPTYADLVTMATQSDTVAVVAVEDQIAFPPERAPNVEPGKVRLYIEALTRSLLIAPQGVGSELVFVVDQRRDADGDAPDLEERSFVIFGDLSRSQPGAIQLLSSDSMLPAGPQIEARVRRVLTQLAAADAPPAITGVRDVISVPGNLAGESETQMFVETEDGTPVSLSVIRRPGMAPEWGVSLGELVDSSARSPEPESLLWFQFACFLPRELPGDSFLQNDRASQRQAREDYAFILAQLGPCERRFT</sequence>
<dbReference type="EMBL" id="QXFL01000003">
    <property type="protein sequence ID" value="RIV86642.1"/>
    <property type="molecule type" value="Genomic_DNA"/>
</dbReference>
<protein>
    <submittedName>
        <fullName evidence="2">Uncharacterized protein</fullName>
    </submittedName>
</protein>
<dbReference type="AlphaFoldDB" id="A0A418NT18"/>
<gene>
    <name evidence="2" type="ORF">D2V07_08025</name>
</gene>
<name>A0A418NT18_9SPHN</name>
<organism evidence="2 3">
    <name type="scientific">Aurantiacibacter zhengii</name>
    <dbReference type="NCBI Taxonomy" id="2307003"/>
    <lineage>
        <taxon>Bacteria</taxon>
        <taxon>Pseudomonadati</taxon>
        <taxon>Pseudomonadota</taxon>
        <taxon>Alphaproteobacteria</taxon>
        <taxon>Sphingomonadales</taxon>
        <taxon>Erythrobacteraceae</taxon>
        <taxon>Aurantiacibacter</taxon>
    </lineage>
</organism>
<evidence type="ECO:0000256" key="1">
    <source>
        <dbReference type="SAM" id="MobiDB-lite"/>
    </source>
</evidence>
<evidence type="ECO:0000313" key="2">
    <source>
        <dbReference type="EMBL" id="RIV86642.1"/>
    </source>
</evidence>
<dbReference type="Proteomes" id="UP000286576">
    <property type="component" value="Unassembled WGS sequence"/>
</dbReference>
<keyword evidence="3" id="KW-1185">Reference proteome</keyword>
<proteinExistence type="predicted"/>